<reference evidence="10" key="1">
    <citation type="submission" date="2021-01" db="EMBL/GenBank/DDBJ databases">
        <title>YIM 132084 draft genome.</title>
        <authorList>
            <person name="An D."/>
        </authorList>
    </citation>
    <scope>NUCLEOTIDE SEQUENCE</scope>
    <source>
        <strain evidence="10">YIM 132084</strain>
    </source>
</reference>
<dbReference type="EC" id="3.5.2.5" evidence="5"/>
<evidence type="ECO:0000313" key="11">
    <source>
        <dbReference type="Proteomes" id="UP000663792"/>
    </source>
</evidence>
<dbReference type="NCBIfam" id="TIGR03178">
    <property type="entry name" value="allantoinase"/>
    <property type="match status" value="1"/>
</dbReference>
<evidence type="ECO:0000256" key="5">
    <source>
        <dbReference type="ARBA" id="ARBA00012863"/>
    </source>
</evidence>
<name>A0A939C288_9ACTN</name>
<evidence type="ECO:0000259" key="9">
    <source>
        <dbReference type="Pfam" id="PF01979"/>
    </source>
</evidence>
<comment type="caution">
    <text evidence="10">The sequence shown here is derived from an EMBL/GenBank/DDBJ whole genome shotgun (WGS) entry which is preliminary data.</text>
</comment>
<dbReference type="InterPro" id="IPR017593">
    <property type="entry name" value="Allantoinase"/>
</dbReference>
<keyword evidence="8" id="KW-0862">Zinc</keyword>
<dbReference type="GO" id="GO:0000256">
    <property type="term" value="P:allantoin catabolic process"/>
    <property type="evidence" value="ECO:0007669"/>
    <property type="project" value="InterPro"/>
</dbReference>
<dbReference type="SUPFAM" id="SSF51338">
    <property type="entry name" value="Composite domain of metallo-dependent hydrolases"/>
    <property type="match status" value="1"/>
</dbReference>
<comment type="similarity">
    <text evidence="3">Belongs to the metallo-dependent hydrolases superfamily. Allantoinase family.</text>
</comment>
<dbReference type="Proteomes" id="UP000663792">
    <property type="component" value="Unassembled WGS sequence"/>
</dbReference>
<evidence type="ECO:0000256" key="3">
    <source>
        <dbReference type="ARBA" id="ARBA00010368"/>
    </source>
</evidence>
<proteinExistence type="inferred from homology"/>
<dbReference type="InterPro" id="IPR032466">
    <property type="entry name" value="Metal_Hydrolase"/>
</dbReference>
<comment type="cofactor">
    <cofactor evidence="1">
        <name>Zn(2+)</name>
        <dbReference type="ChEBI" id="CHEBI:29105"/>
    </cofactor>
</comment>
<dbReference type="InterPro" id="IPR011059">
    <property type="entry name" value="Metal-dep_hydrolase_composite"/>
</dbReference>
<dbReference type="PANTHER" id="PTHR43668:SF2">
    <property type="entry name" value="ALLANTOINASE"/>
    <property type="match status" value="1"/>
</dbReference>
<comment type="subunit">
    <text evidence="4">Homotetramer.</text>
</comment>
<dbReference type="GO" id="GO:0005737">
    <property type="term" value="C:cytoplasm"/>
    <property type="evidence" value="ECO:0007669"/>
    <property type="project" value="TreeGrafter"/>
</dbReference>
<evidence type="ECO:0000256" key="7">
    <source>
        <dbReference type="ARBA" id="ARBA00022801"/>
    </source>
</evidence>
<feature type="domain" description="Amidohydrolase-related" evidence="9">
    <location>
        <begin position="58"/>
        <end position="395"/>
    </location>
</feature>
<dbReference type="Pfam" id="PF01979">
    <property type="entry name" value="Amidohydro_1"/>
    <property type="match status" value="1"/>
</dbReference>
<dbReference type="GO" id="GO:0008270">
    <property type="term" value="F:zinc ion binding"/>
    <property type="evidence" value="ECO:0007669"/>
    <property type="project" value="InterPro"/>
</dbReference>
<evidence type="ECO:0000256" key="6">
    <source>
        <dbReference type="ARBA" id="ARBA00022723"/>
    </source>
</evidence>
<dbReference type="InterPro" id="IPR006680">
    <property type="entry name" value="Amidohydro-rel"/>
</dbReference>
<protein>
    <recommendedName>
        <fullName evidence="5">allantoinase</fullName>
        <ecNumber evidence="5">3.5.2.5</ecNumber>
    </recommendedName>
</protein>
<dbReference type="EMBL" id="JAERWK010000015">
    <property type="protein sequence ID" value="MBM9467877.1"/>
    <property type="molecule type" value="Genomic_DNA"/>
</dbReference>
<dbReference type="Gene3D" id="3.20.20.140">
    <property type="entry name" value="Metal-dependent hydrolases"/>
    <property type="match status" value="1"/>
</dbReference>
<keyword evidence="7 10" id="KW-0378">Hydrolase</keyword>
<comment type="pathway">
    <text evidence="2">Nitrogen metabolism; (S)-allantoin degradation; allantoate from (S)-allantoin: step 1/1.</text>
</comment>
<evidence type="ECO:0000256" key="4">
    <source>
        <dbReference type="ARBA" id="ARBA00011881"/>
    </source>
</evidence>
<evidence type="ECO:0000313" key="10">
    <source>
        <dbReference type="EMBL" id="MBM9467877.1"/>
    </source>
</evidence>
<organism evidence="10 11">
    <name type="scientific">Nakamurella leprariae</name>
    <dbReference type="NCBI Taxonomy" id="2803911"/>
    <lineage>
        <taxon>Bacteria</taxon>
        <taxon>Bacillati</taxon>
        <taxon>Actinomycetota</taxon>
        <taxon>Actinomycetes</taxon>
        <taxon>Nakamurellales</taxon>
        <taxon>Nakamurellaceae</taxon>
        <taxon>Nakamurella</taxon>
    </lineage>
</organism>
<gene>
    <name evidence="10" type="primary">allB</name>
    <name evidence="10" type="ORF">JL106_11340</name>
</gene>
<evidence type="ECO:0000256" key="8">
    <source>
        <dbReference type="ARBA" id="ARBA00022833"/>
    </source>
</evidence>
<dbReference type="GO" id="GO:0050897">
    <property type="term" value="F:cobalt ion binding"/>
    <property type="evidence" value="ECO:0007669"/>
    <property type="project" value="InterPro"/>
</dbReference>
<dbReference type="GO" id="GO:0006145">
    <property type="term" value="P:purine nucleobase catabolic process"/>
    <property type="evidence" value="ECO:0007669"/>
    <property type="project" value="TreeGrafter"/>
</dbReference>
<evidence type="ECO:0000256" key="1">
    <source>
        <dbReference type="ARBA" id="ARBA00001947"/>
    </source>
</evidence>
<dbReference type="RefSeq" id="WP_205260840.1">
    <property type="nucleotide sequence ID" value="NZ_JAERWK010000015.1"/>
</dbReference>
<sequence length="451" mass="46663">MRADRHPVDLVIHASRALIDGAEQAASVSVRLGRIVAIDEFGAAGPGGQQVTLDEDAVLVPGIVDTHVHVNEPGRTEWEGFDTATRAAAVAGVTTIVDMPLNSLPPTLSASALAAKQVAARGRVRVDTGFWGGLVPDNLDELPGLFAAGVLGVKCFLQDSGVPEFPPVSAEVLRAGMEIIAGLGGLLLVHAEDPAVLHGAPAPQGPDYRAFVASRPVSAETTAIGTAIAAAAATGCRTHIVHLSSGAGAELIRRAKADGVPITAETCPHYLTLDAGTIPDGSPQFKCCPPIRGTADRDALWEALSDGTIDIVVTDHSPSTPEMKQLAVGDLGLAWGGIASLQFGFAAVLAEALDRGSALADVLRWMSTGPSDLAGLHHKGRLEVGADADLIALAVDETFIVTADLIRHRHPVTPYLGRTLRGVVRHRWLGGAELRPDDPAPAGRLLSAGSA</sequence>
<evidence type="ECO:0000256" key="2">
    <source>
        <dbReference type="ARBA" id="ARBA00004968"/>
    </source>
</evidence>
<dbReference type="GO" id="GO:0004038">
    <property type="term" value="F:allantoinase activity"/>
    <property type="evidence" value="ECO:0007669"/>
    <property type="project" value="UniProtKB-EC"/>
</dbReference>
<keyword evidence="11" id="KW-1185">Reference proteome</keyword>
<dbReference type="InterPro" id="IPR050138">
    <property type="entry name" value="DHOase/Allantoinase_Hydrolase"/>
</dbReference>
<accession>A0A939C288</accession>
<dbReference type="AlphaFoldDB" id="A0A939C288"/>
<keyword evidence="6" id="KW-0479">Metal-binding</keyword>
<dbReference type="PANTHER" id="PTHR43668">
    <property type="entry name" value="ALLANTOINASE"/>
    <property type="match status" value="1"/>
</dbReference>
<dbReference type="SUPFAM" id="SSF51556">
    <property type="entry name" value="Metallo-dependent hydrolases"/>
    <property type="match status" value="1"/>
</dbReference>